<dbReference type="AlphaFoldDB" id="A0A1Q9D7Q9"/>
<dbReference type="OrthoDB" id="10394186at2759"/>
<organism evidence="1 2">
    <name type="scientific">Symbiodinium microadriaticum</name>
    <name type="common">Dinoflagellate</name>
    <name type="synonym">Zooxanthella microadriatica</name>
    <dbReference type="NCBI Taxonomy" id="2951"/>
    <lineage>
        <taxon>Eukaryota</taxon>
        <taxon>Sar</taxon>
        <taxon>Alveolata</taxon>
        <taxon>Dinophyceae</taxon>
        <taxon>Suessiales</taxon>
        <taxon>Symbiodiniaceae</taxon>
        <taxon>Symbiodinium</taxon>
    </lineage>
</organism>
<evidence type="ECO:0000313" key="1">
    <source>
        <dbReference type="EMBL" id="OLP91225.1"/>
    </source>
</evidence>
<name>A0A1Q9D7Q9_SYMMI</name>
<gene>
    <name evidence="1" type="ORF">AK812_SmicGene27100</name>
</gene>
<evidence type="ECO:0000313" key="2">
    <source>
        <dbReference type="Proteomes" id="UP000186817"/>
    </source>
</evidence>
<proteinExistence type="predicted"/>
<accession>A0A1Q9D7Q9</accession>
<reference evidence="1 2" key="1">
    <citation type="submission" date="2016-02" db="EMBL/GenBank/DDBJ databases">
        <title>Genome analysis of coral dinoflagellate symbionts highlights evolutionary adaptations to a symbiotic lifestyle.</title>
        <authorList>
            <person name="Aranda M."/>
            <person name="Li Y."/>
            <person name="Liew Y.J."/>
            <person name="Baumgarten S."/>
            <person name="Simakov O."/>
            <person name="Wilson M."/>
            <person name="Piel J."/>
            <person name="Ashoor H."/>
            <person name="Bougouffa S."/>
            <person name="Bajic V.B."/>
            <person name="Ryu T."/>
            <person name="Ravasi T."/>
            <person name="Bayer T."/>
            <person name="Micklem G."/>
            <person name="Kim H."/>
            <person name="Bhak J."/>
            <person name="Lajeunesse T.C."/>
            <person name="Voolstra C.R."/>
        </authorList>
    </citation>
    <scope>NUCLEOTIDE SEQUENCE [LARGE SCALE GENOMIC DNA]</scope>
    <source>
        <strain evidence="1 2">CCMP2467</strain>
    </source>
</reference>
<protein>
    <submittedName>
        <fullName evidence="1">Uncharacterized protein</fullName>
    </submittedName>
</protein>
<dbReference type="EMBL" id="LSRX01000675">
    <property type="protein sequence ID" value="OLP91225.1"/>
    <property type="molecule type" value="Genomic_DNA"/>
</dbReference>
<comment type="caution">
    <text evidence="1">The sequence shown here is derived from an EMBL/GenBank/DDBJ whole genome shotgun (WGS) entry which is preliminary data.</text>
</comment>
<keyword evidence="2" id="KW-1185">Reference proteome</keyword>
<sequence>MSFSLVPPCDSTAANNCISPAALSSSESLRISARAQKQVHVSSGEHVRQAACSKHWTPGAKPRSTRCAIACTFRGPHPTAAGEVAQVTWGQDENEAAEPKETERV</sequence>
<dbReference type="Proteomes" id="UP000186817">
    <property type="component" value="Unassembled WGS sequence"/>
</dbReference>